<evidence type="ECO:0000256" key="13">
    <source>
        <dbReference type="ARBA" id="ARBA00023034"/>
    </source>
</evidence>
<dbReference type="SUPFAM" id="SSF57863">
    <property type="entry name" value="ArfGap/RecO-like zinc finger"/>
    <property type="match status" value="1"/>
</dbReference>
<dbReference type="WBParaSite" id="ACRNAN_scaffold460.g30262.t1">
    <property type="protein sequence ID" value="ACRNAN_scaffold460.g30262.t1"/>
    <property type="gene ID" value="ACRNAN_scaffold460.g30262"/>
</dbReference>
<keyword evidence="7" id="KW-0479">Metal-binding</keyword>
<evidence type="ECO:0000256" key="12">
    <source>
        <dbReference type="ARBA" id="ARBA00022990"/>
    </source>
</evidence>
<dbReference type="Gene3D" id="1.10.220.150">
    <property type="entry name" value="Arf GTPase activating protein"/>
    <property type="match status" value="1"/>
</dbReference>
<evidence type="ECO:0000256" key="9">
    <source>
        <dbReference type="ARBA" id="ARBA00022833"/>
    </source>
</evidence>
<dbReference type="GO" id="GO:0008270">
    <property type="term" value="F:zinc ion binding"/>
    <property type="evidence" value="ECO:0007669"/>
    <property type="project" value="UniProtKB-KW"/>
</dbReference>
<dbReference type="SMART" id="SM00105">
    <property type="entry name" value="ArfGap"/>
    <property type="match status" value="1"/>
</dbReference>
<dbReference type="AlphaFoldDB" id="A0A914DZZ2"/>
<feature type="domain" description="Arf-GAP" evidence="20">
    <location>
        <begin position="7"/>
        <end position="124"/>
    </location>
</feature>
<keyword evidence="10" id="KW-0931">ER-Golgi transport</keyword>
<evidence type="ECO:0000256" key="10">
    <source>
        <dbReference type="ARBA" id="ARBA00022892"/>
    </source>
</evidence>
<feature type="compositionally biased region" description="Basic and acidic residues" evidence="19">
    <location>
        <begin position="413"/>
        <end position="432"/>
    </location>
</feature>
<sequence length="432" mass="47537">MASPRTRRVLKELRPTDENNYCFECGVNNPQWASVTYGIWICLECSGKHRGLGVHMSFVRSLTMDKWKDKELNKMKAGGNRKAREFFESQSDYNPNWSLQDKYNSRAAALLRDKINTEADGEVWSFEKSSARNYQPTSLGSTYNTGRSASSRDLGRSSNYSSSNSYSGGYEGGFQDSSSGQNQKYQGFGNPAYQREEPNNQPDLLTGAMSSLSVGWNMLSKGASNAAVLAKDLTAQAGQKAAVLGETVTGKVQEGGLLGGIGSSFSSLTSKATEVGQKSFESLSGFVKSPSMPGFSNNVFRNQNEYEDLGTPGQYDEGGLKSDSLASRVHGDVDSYSSTTDNFYEDRPKEKSAAKKSKNDKQSDELEPQPTRSKKKPSKSPEQKPETPPLISFDSDVVETPKNKTPAKSKPSSKQETKKKEWDDDAWDLLKQ</sequence>
<accession>A0A914DZZ2</accession>
<name>A0A914DZZ2_9BILA</name>
<dbReference type="GO" id="GO:0000139">
    <property type="term" value="C:Golgi membrane"/>
    <property type="evidence" value="ECO:0007669"/>
    <property type="project" value="TreeGrafter"/>
</dbReference>
<comment type="function">
    <text evidence="14">GTPase-activating protein (GAP) for the ADP ribosylation factor 1 (ARF1). Involved in membrane trafficking and /or vesicle transport. Promotes hydrolysis of the ARF1-bound GTP and thus, is required for the dissociation of coat proteins from Golgi-derived membranes and vesicles, a prerequisite for vesicle's fusion with target compartment. Probably regulates ARF1-mediated transport via its interaction with the KDELR proteins and TMED2. Overexpression induces the redistribution of the entire Golgi complex to the endoplasmic reticulum, as when ARF1 is deactivated. Its activity is stimulated by phosphoinosides and inhibited by phosphatidylcholine.</text>
</comment>
<dbReference type="CDD" id="cd08830">
    <property type="entry name" value="ArfGap_ArfGap1"/>
    <property type="match status" value="1"/>
</dbReference>
<evidence type="ECO:0000313" key="21">
    <source>
        <dbReference type="Proteomes" id="UP000887540"/>
    </source>
</evidence>
<evidence type="ECO:0000313" key="22">
    <source>
        <dbReference type="WBParaSite" id="ACRNAN_scaffold460.g30262.t1"/>
    </source>
</evidence>
<dbReference type="GO" id="GO:0005096">
    <property type="term" value="F:GTPase activator activity"/>
    <property type="evidence" value="ECO:0007669"/>
    <property type="project" value="UniProtKB-KW"/>
</dbReference>
<evidence type="ECO:0000256" key="8">
    <source>
        <dbReference type="ARBA" id="ARBA00022771"/>
    </source>
</evidence>
<organism evidence="21 22">
    <name type="scientific">Acrobeloides nanus</name>
    <dbReference type="NCBI Taxonomy" id="290746"/>
    <lineage>
        <taxon>Eukaryota</taxon>
        <taxon>Metazoa</taxon>
        <taxon>Ecdysozoa</taxon>
        <taxon>Nematoda</taxon>
        <taxon>Chromadorea</taxon>
        <taxon>Rhabditida</taxon>
        <taxon>Tylenchina</taxon>
        <taxon>Cephalobomorpha</taxon>
        <taxon>Cephaloboidea</taxon>
        <taxon>Cephalobidae</taxon>
        <taxon>Acrobeloides</taxon>
    </lineage>
</organism>
<feature type="compositionally biased region" description="Low complexity" evidence="19">
    <location>
        <begin position="156"/>
        <end position="168"/>
    </location>
</feature>
<evidence type="ECO:0000256" key="16">
    <source>
        <dbReference type="ARBA" id="ARBA00077418"/>
    </source>
</evidence>
<evidence type="ECO:0000256" key="4">
    <source>
        <dbReference type="ARBA" id="ARBA00022468"/>
    </source>
</evidence>
<evidence type="ECO:0000256" key="14">
    <source>
        <dbReference type="ARBA" id="ARBA00058112"/>
    </source>
</evidence>
<dbReference type="Pfam" id="PF01412">
    <property type="entry name" value="ArfGap"/>
    <property type="match status" value="1"/>
</dbReference>
<feature type="region of interest" description="Disordered" evidence="19">
    <location>
        <begin position="135"/>
        <end position="201"/>
    </location>
</feature>
<dbReference type="PANTHER" id="PTHR46395:SF1">
    <property type="entry name" value="ADP-RIBOSYLATION FACTOR GTPASE-ACTIVATING PROTEIN 1"/>
    <property type="match status" value="1"/>
</dbReference>
<evidence type="ECO:0000256" key="1">
    <source>
        <dbReference type="ARBA" id="ARBA00004496"/>
    </source>
</evidence>
<evidence type="ECO:0000256" key="18">
    <source>
        <dbReference type="PROSITE-ProRule" id="PRU00288"/>
    </source>
</evidence>
<keyword evidence="4" id="KW-0343">GTPase activation</keyword>
<feature type="compositionally biased region" description="Polar residues" evidence="19">
    <location>
        <begin position="175"/>
        <end position="185"/>
    </location>
</feature>
<evidence type="ECO:0000256" key="11">
    <source>
        <dbReference type="ARBA" id="ARBA00022927"/>
    </source>
</evidence>
<keyword evidence="13" id="KW-0333">Golgi apparatus</keyword>
<evidence type="ECO:0000256" key="15">
    <source>
        <dbReference type="ARBA" id="ARBA00071258"/>
    </source>
</evidence>
<dbReference type="Proteomes" id="UP000887540">
    <property type="component" value="Unplaced"/>
</dbReference>
<evidence type="ECO:0000256" key="19">
    <source>
        <dbReference type="SAM" id="MobiDB-lite"/>
    </source>
</evidence>
<evidence type="ECO:0000256" key="17">
    <source>
        <dbReference type="ARBA" id="ARBA00081514"/>
    </source>
</evidence>
<evidence type="ECO:0000256" key="3">
    <source>
        <dbReference type="ARBA" id="ARBA00022448"/>
    </source>
</evidence>
<dbReference type="InterPro" id="IPR038508">
    <property type="entry name" value="ArfGAP_dom_sf"/>
</dbReference>
<dbReference type="InterPro" id="IPR037278">
    <property type="entry name" value="ARFGAP/RecO"/>
</dbReference>
<dbReference type="PANTHER" id="PTHR46395">
    <property type="entry name" value="ADP-RIBOSYLATION FACTOR GTPASE-ACTIVATING PROTEIN 1"/>
    <property type="match status" value="1"/>
</dbReference>
<evidence type="ECO:0000256" key="5">
    <source>
        <dbReference type="ARBA" id="ARBA00022490"/>
    </source>
</evidence>
<protein>
    <recommendedName>
        <fullName evidence="15">ADP-ribosylation factor GTPase-activating protein 1</fullName>
    </recommendedName>
    <alternativeName>
        <fullName evidence="17">ADP-ribosylation factor 1 GTPase-activating protein</fullName>
    </alternativeName>
    <alternativeName>
        <fullName evidence="16">ARF1-directed GTPase-activating protein</fullName>
    </alternativeName>
</protein>
<dbReference type="GO" id="GO:0030100">
    <property type="term" value="P:regulation of endocytosis"/>
    <property type="evidence" value="ECO:0007669"/>
    <property type="project" value="TreeGrafter"/>
</dbReference>
<keyword evidence="11" id="KW-0653">Protein transport</keyword>
<feature type="compositionally biased region" description="Polar residues" evidence="19">
    <location>
        <begin position="135"/>
        <end position="149"/>
    </location>
</feature>
<keyword evidence="21" id="KW-1185">Reference proteome</keyword>
<feature type="region of interest" description="Disordered" evidence="19">
    <location>
        <begin position="331"/>
        <end position="432"/>
    </location>
</feature>
<dbReference type="GO" id="GO:0016192">
    <property type="term" value="P:vesicle-mediated transport"/>
    <property type="evidence" value="ECO:0007669"/>
    <property type="project" value="UniProtKB-KW"/>
</dbReference>
<feature type="region of interest" description="Disordered" evidence="19">
    <location>
        <begin position="305"/>
        <end position="324"/>
    </location>
</feature>
<evidence type="ECO:0000259" key="20">
    <source>
        <dbReference type="PROSITE" id="PS50115"/>
    </source>
</evidence>
<dbReference type="PRINTS" id="PR00405">
    <property type="entry name" value="REVINTRACTNG"/>
</dbReference>
<dbReference type="FunFam" id="1.10.220.150:FF:000008">
    <property type="entry name" value="ADP-ribosylation factor GTPase activating protein 1"/>
    <property type="match status" value="1"/>
</dbReference>
<feature type="compositionally biased region" description="Basic and acidic residues" evidence="19">
    <location>
        <begin position="344"/>
        <end position="364"/>
    </location>
</feature>
<evidence type="ECO:0000256" key="7">
    <source>
        <dbReference type="ARBA" id="ARBA00022723"/>
    </source>
</evidence>
<dbReference type="InterPro" id="IPR001164">
    <property type="entry name" value="ArfGAP_dom"/>
</dbReference>
<keyword evidence="5" id="KW-0963">Cytoplasm</keyword>
<keyword evidence="12" id="KW-0007">Acetylation</keyword>
<keyword evidence="9" id="KW-0862">Zinc</keyword>
<evidence type="ECO:0000256" key="6">
    <source>
        <dbReference type="ARBA" id="ARBA00022553"/>
    </source>
</evidence>
<dbReference type="PROSITE" id="PS50115">
    <property type="entry name" value="ARFGAP"/>
    <property type="match status" value="1"/>
</dbReference>
<reference evidence="22" key="1">
    <citation type="submission" date="2022-11" db="UniProtKB">
        <authorList>
            <consortium name="WormBaseParasite"/>
        </authorList>
    </citation>
    <scope>IDENTIFICATION</scope>
</reference>
<keyword evidence="8 18" id="KW-0863">Zinc-finger</keyword>
<dbReference type="GO" id="GO:0032012">
    <property type="term" value="P:regulation of ARF protein signal transduction"/>
    <property type="evidence" value="ECO:0007669"/>
    <property type="project" value="TreeGrafter"/>
</dbReference>
<evidence type="ECO:0000256" key="2">
    <source>
        <dbReference type="ARBA" id="ARBA00004555"/>
    </source>
</evidence>
<comment type="subcellular location">
    <subcellularLocation>
        <location evidence="1">Cytoplasm</location>
    </subcellularLocation>
    <subcellularLocation>
        <location evidence="2">Golgi apparatus</location>
    </subcellularLocation>
</comment>
<keyword evidence="3" id="KW-0813">Transport</keyword>
<dbReference type="GO" id="GO:0015031">
    <property type="term" value="P:protein transport"/>
    <property type="evidence" value="ECO:0007669"/>
    <property type="project" value="UniProtKB-KW"/>
</dbReference>
<keyword evidence="6" id="KW-0597">Phosphoprotein</keyword>
<proteinExistence type="predicted"/>